<evidence type="ECO:0000313" key="1">
    <source>
        <dbReference type="EMBL" id="REJ49800.1"/>
    </source>
</evidence>
<dbReference type="EMBL" id="QQWD01000020">
    <property type="protein sequence ID" value="REJ49800.1"/>
    <property type="molecule type" value="Genomic_DNA"/>
</dbReference>
<name>A0A3E0LQJ4_9CHRO</name>
<gene>
    <name evidence="1" type="ORF">DWQ51_16495</name>
</gene>
<proteinExistence type="predicted"/>
<organism evidence="1 2">
    <name type="scientific">Microcystis wesenbergii TW10</name>
    <dbReference type="NCBI Taxonomy" id="2060474"/>
    <lineage>
        <taxon>Bacteria</taxon>
        <taxon>Bacillati</taxon>
        <taxon>Cyanobacteriota</taxon>
        <taxon>Cyanophyceae</taxon>
        <taxon>Oscillatoriophycideae</taxon>
        <taxon>Chroococcales</taxon>
        <taxon>Microcystaceae</taxon>
        <taxon>Microcystis</taxon>
    </lineage>
</organism>
<accession>A0A3E0LQJ4</accession>
<dbReference type="AlphaFoldDB" id="A0A3E0LQJ4"/>
<dbReference type="Proteomes" id="UP000257002">
    <property type="component" value="Unassembled WGS sequence"/>
</dbReference>
<sequence>MREKQAEKLEIKAYTQWSPYLEKCCLLLSANESYERAAEDIQEPMIEMLTHIKTAVSALT</sequence>
<comment type="caution">
    <text evidence="1">The sequence shown here is derived from an EMBL/GenBank/DDBJ whole genome shotgun (WGS) entry which is preliminary data.</text>
</comment>
<protein>
    <submittedName>
        <fullName evidence="1">ISKra4 family transposase</fullName>
    </submittedName>
</protein>
<evidence type="ECO:0000313" key="2">
    <source>
        <dbReference type="Proteomes" id="UP000257002"/>
    </source>
</evidence>
<feature type="non-terminal residue" evidence="1">
    <location>
        <position position="60"/>
    </location>
</feature>
<reference evidence="1 2" key="1">
    <citation type="submission" date="2017-10" db="EMBL/GenBank/DDBJ databases">
        <title>A large-scale comparative metagenomic study reveals the eutrophication-driven functional interactions in six Microcystis-epibionts communities.</title>
        <authorList>
            <person name="Li Q."/>
            <person name="Lin F."/>
        </authorList>
    </citation>
    <scope>NUCLEOTIDE SEQUENCE [LARGE SCALE GENOMIC DNA]</scope>
    <source>
        <strain evidence="1">TW10</strain>
    </source>
</reference>